<evidence type="ECO:0000313" key="3">
    <source>
        <dbReference type="EMBL" id="TMQ67835.1"/>
    </source>
</evidence>
<accession>A0A538TW44</accession>
<dbReference type="InterPro" id="IPR004843">
    <property type="entry name" value="Calcineurin-like_PHP"/>
</dbReference>
<proteinExistence type="predicted"/>
<evidence type="ECO:0000256" key="1">
    <source>
        <dbReference type="SAM" id="MobiDB-lite"/>
    </source>
</evidence>
<comment type="caution">
    <text evidence="3">The sequence shown here is derived from an EMBL/GenBank/DDBJ whole genome shotgun (WGS) entry which is preliminary data.</text>
</comment>
<dbReference type="InterPro" id="IPR029052">
    <property type="entry name" value="Metallo-depent_PP-like"/>
</dbReference>
<organism evidence="3 4">
    <name type="scientific">Eiseniibacteriota bacterium</name>
    <dbReference type="NCBI Taxonomy" id="2212470"/>
    <lineage>
        <taxon>Bacteria</taxon>
        <taxon>Candidatus Eiseniibacteriota</taxon>
    </lineage>
</organism>
<dbReference type="SUPFAM" id="SSF56300">
    <property type="entry name" value="Metallo-dependent phosphatases"/>
    <property type="match status" value="1"/>
</dbReference>
<sequence>MALRRGARSRTAAVRRRSAAQPRSAGEPSPQRGRPEARWGAVGVATVPPSQPRRTRPTRWRTGAPDAAATRIARMSRRPGRMARRSCVSRVHTTNDRVLVQGASDSPGSYLSHYVSPRCLVDPRLLRCPSGAPTRFRGGLACTAAHGGCRGRMSLARFLHVSDLHLGRPFGWLPAERRSERRREQLRILERAVSEAIERGVHAILIPGDLFDQEGVDAETLATVVGSTFAVSGCPPVYIAPGNHDPSSETSHTWNARRLRARGLAWPEHVHVFTEPRWTARALEVPPTVRVWGRCAISSVPSLDRPLSPSLLEPVHAASGNALEVAVFHGSREGECPTGQKVTAPFSDDETRHAPFAYLAVGHCHARSQLQASEGASTGVRMAYAGSAAALDMTEAGAHGALEVRIEFGQRVPHVETEFVPLDSRRVYDLAVDVNGVASADRLDRRLVKALDDAQVSERDLVTVRLVGRLPRGVRYGAPGPEVLGRAYHVRVDLRAVRPDYDLDPYRSAEPRTTEDKFARALLERLDQETDPQQRALVESALYYGLDAFRLREVVPAYEELSQSPEGAP</sequence>
<dbReference type="Gene3D" id="3.60.21.10">
    <property type="match status" value="1"/>
</dbReference>
<feature type="compositionally biased region" description="Basic residues" evidence="1">
    <location>
        <begin position="1"/>
        <end position="18"/>
    </location>
</feature>
<dbReference type="EMBL" id="VBOY01000028">
    <property type="protein sequence ID" value="TMQ67835.1"/>
    <property type="molecule type" value="Genomic_DNA"/>
</dbReference>
<evidence type="ECO:0000259" key="2">
    <source>
        <dbReference type="Pfam" id="PF00149"/>
    </source>
</evidence>
<dbReference type="InterPro" id="IPR050535">
    <property type="entry name" value="DNA_Repair-Maintenance_Comp"/>
</dbReference>
<evidence type="ECO:0000313" key="4">
    <source>
        <dbReference type="Proteomes" id="UP000316609"/>
    </source>
</evidence>
<dbReference type="GO" id="GO:0016787">
    <property type="term" value="F:hydrolase activity"/>
    <property type="evidence" value="ECO:0007669"/>
    <property type="project" value="InterPro"/>
</dbReference>
<dbReference type="Pfam" id="PF00149">
    <property type="entry name" value="Metallophos"/>
    <property type="match status" value="1"/>
</dbReference>
<dbReference type="Proteomes" id="UP000316609">
    <property type="component" value="Unassembled WGS sequence"/>
</dbReference>
<reference evidence="3 4" key="1">
    <citation type="journal article" date="2019" name="Nat. Microbiol.">
        <title>Mediterranean grassland soil C-N compound turnover is dependent on rainfall and depth, and is mediated by genomically divergent microorganisms.</title>
        <authorList>
            <person name="Diamond S."/>
            <person name="Andeer P.F."/>
            <person name="Li Z."/>
            <person name="Crits-Christoph A."/>
            <person name="Burstein D."/>
            <person name="Anantharaman K."/>
            <person name="Lane K.R."/>
            <person name="Thomas B.C."/>
            <person name="Pan C."/>
            <person name="Northen T.R."/>
            <person name="Banfield J.F."/>
        </authorList>
    </citation>
    <scope>NUCLEOTIDE SEQUENCE [LARGE SCALE GENOMIC DNA]</scope>
    <source>
        <strain evidence="3">WS_8</strain>
    </source>
</reference>
<feature type="region of interest" description="Disordered" evidence="1">
    <location>
        <begin position="1"/>
        <end position="67"/>
    </location>
</feature>
<dbReference type="AlphaFoldDB" id="A0A538TW44"/>
<name>A0A538TW44_UNCEI</name>
<gene>
    <name evidence="3" type="ORF">E6K78_03400</name>
</gene>
<dbReference type="PANTHER" id="PTHR30337:SF7">
    <property type="entry name" value="PHOSPHOESTERASE"/>
    <property type="match status" value="1"/>
</dbReference>
<feature type="domain" description="Calcineurin-like phosphoesterase" evidence="2">
    <location>
        <begin position="157"/>
        <end position="346"/>
    </location>
</feature>
<protein>
    <recommendedName>
        <fullName evidence="2">Calcineurin-like phosphoesterase domain-containing protein</fullName>
    </recommendedName>
</protein>
<dbReference type="PANTHER" id="PTHR30337">
    <property type="entry name" value="COMPONENT OF ATP-DEPENDENT DSDNA EXONUCLEASE"/>
    <property type="match status" value="1"/>
</dbReference>